<proteinExistence type="predicted"/>
<dbReference type="Proteomes" id="UP000009016">
    <property type="component" value="Segment"/>
</dbReference>
<evidence type="ECO:0000313" key="1">
    <source>
        <dbReference type="EMBL" id="AFN39332.1"/>
    </source>
</evidence>
<protein>
    <submittedName>
        <fullName evidence="1">Uncharacterized protein</fullName>
    </submittedName>
</protein>
<accession>I6X7G1</accession>
<evidence type="ECO:0000313" key="2">
    <source>
        <dbReference type="Proteomes" id="UP000009016"/>
    </source>
</evidence>
<dbReference type="EMBL" id="JX123262">
    <property type="protein sequence ID" value="AFN39332.1"/>
    <property type="molecule type" value="Genomic_DNA"/>
</dbReference>
<dbReference type="OrthoDB" id="35472at10239"/>
<sequence>MKLIVKEAHIEDGMTVGPYQWIEQPDGVLYAWRFHKAFTRELYERMMSELDDGKPAVGDSKDLAARKYLKFGVVVDPSTLPSENKDN</sequence>
<dbReference type="KEGG" id="vg:14016369"/>
<dbReference type="RefSeq" id="YP_007010102.1">
    <property type="nucleotide sequence ID" value="NC_019538.1"/>
</dbReference>
<name>I6X7G1_9CAUD</name>
<organism evidence="1 2">
    <name type="scientific">Aeromonas phage CC2</name>
    <dbReference type="NCBI Taxonomy" id="1204516"/>
    <lineage>
        <taxon>Viruses</taxon>
        <taxon>Duplodnaviria</taxon>
        <taxon>Heunggongvirae</taxon>
        <taxon>Uroviricota</taxon>
        <taxon>Caudoviricetes</taxon>
        <taxon>Pantevenvirales</taxon>
        <taxon>Straboviridae</taxon>
        <taxon>Emmerichvirinae</taxon>
        <taxon>Ceceduovirus</taxon>
        <taxon>Ceceduovirus cc2</taxon>
    </lineage>
</organism>
<gene>
    <name evidence="1" type="ORF">CC2_076</name>
</gene>
<reference evidence="1 2" key="1">
    <citation type="journal article" date="2012" name="J. Virol.">
        <title>Complete Genome Sequence of Aeromonas hydrophila Phage CC2.</title>
        <authorList>
            <person name="Shen C.J."/>
            <person name="Liu Y.J."/>
            <person name="Lu C.P."/>
        </authorList>
    </citation>
    <scope>NUCLEOTIDE SEQUENCE [LARGE SCALE GENOMIC DNA]</scope>
</reference>
<dbReference type="GeneID" id="14016369"/>
<keyword evidence="2" id="KW-1185">Reference proteome</keyword>